<comment type="caution">
    <text evidence="2">The sequence shown here is derived from an EMBL/GenBank/DDBJ whole genome shotgun (WGS) entry which is preliminary data.</text>
</comment>
<reference evidence="2 3" key="1">
    <citation type="submission" date="2024-02" db="EMBL/GenBank/DDBJ databases">
        <authorList>
            <person name="Vignale AGUSTIN F."/>
            <person name="Sosa J E."/>
            <person name="Modenutti C."/>
        </authorList>
    </citation>
    <scope>NUCLEOTIDE SEQUENCE [LARGE SCALE GENOMIC DNA]</scope>
</reference>
<evidence type="ECO:0000256" key="1">
    <source>
        <dbReference type="SAM" id="MobiDB-lite"/>
    </source>
</evidence>
<evidence type="ECO:0000313" key="2">
    <source>
        <dbReference type="EMBL" id="CAK9140239.1"/>
    </source>
</evidence>
<accession>A0ABC8R5F8</accession>
<sequence>GHDDTLVLRQHSKATTSTSTVKVGTHPHHIGSGETALPESGDNLVETRLPYDRICILNLLEIVARLVQWTKREGSHLRTGQCDPS</sequence>
<dbReference type="AlphaFoldDB" id="A0ABC8R5F8"/>
<organism evidence="2 3">
    <name type="scientific">Ilex paraguariensis</name>
    <name type="common">yerba mate</name>
    <dbReference type="NCBI Taxonomy" id="185542"/>
    <lineage>
        <taxon>Eukaryota</taxon>
        <taxon>Viridiplantae</taxon>
        <taxon>Streptophyta</taxon>
        <taxon>Embryophyta</taxon>
        <taxon>Tracheophyta</taxon>
        <taxon>Spermatophyta</taxon>
        <taxon>Magnoliopsida</taxon>
        <taxon>eudicotyledons</taxon>
        <taxon>Gunneridae</taxon>
        <taxon>Pentapetalae</taxon>
        <taxon>asterids</taxon>
        <taxon>campanulids</taxon>
        <taxon>Aquifoliales</taxon>
        <taxon>Aquifoliaceae</taxon>
        <taxon>Ilex</taxon>
    </lineage>
</organism>
<proteinExistence type="predicted"/>
<keyword evidence="3" id="KW-1185">Reference proteome</keyword>
<feature type="region of interest" description="Disordered" evidence="1">
    <location>
        <begin position="1"/>
        <end position="40"/>
    </location>
</feature>
<gene>
    <name evidence="2" type="ORF">ILEXP_LOCUS7680</name>
</gene>
<dbReference type="EMBL" id="CAUOFW020001025">
    <property type="protein sequence ID" value="CAK9140239.1"/>
    <property type="molecule type" value="Genomic_DNA"/>
</dbReference>
<feature type="non-terminal residue" evidence="2">
    <location>
        <position position="1"/>
    </location>
</feature>
<protein>
    <submittedName>
        <fullName evidence="2">Uncharacterized protein</fullName>
    </submittedName>
</protein>
<evidence type="ECO:0000313" key="3">
    <source>
        <dbReference type="Proteomes" id="UP001642360"/>
    </source>
</evidence>
<name>A0ABC8R5F8_9AQUA</name>
<dbReference type="Proteomes" id="UP001642360">
    <property type="component" value="Unassembled WGS sequence"/>
</dbReference>